<dbReference type="EMBL" id="BARV01025540">
    <property type="protein sequence ID" value="GAI45199.1"/>
    <property type="molecule type" value="Genomic_DNA"/>
</dbReference>
<dbReference type="Pfam" id="PF08241">
    <property type="entry name" value="Methyltransf_11"/>
    <property type="match status" value="1"/>
</dbReference>
<dbReference type="AlphaFoldDB" id="X1QPJ5"/>
<comment type="caution">
    <text evidence="2">The sequence shown here is derived from an EMBL/GenBank/DDBJ whole genome shotgun (WGS) entry which is preliminary data.</text>
</comment>
<dbReference type="InterPro" id="IPR013216">
    <property type="entry name" value="Methyltransf_11"/>
</dbReference>
<gene>
    <name evidence="2" type="ORF">S06H3_41443</name>
</gene>
<reference evidence="2" key="1">
    <citation type="journal article" date="2014" name="Front. Microbiol.">
        <title>High frequency of phylogenetically diverse reductive dehalogenase-homologous genes in deep subseafloor sedimentary metagenomes.</title>
        <authorList>
            <person name="Kawai M."/>
            <person name="Futagami T."/>
            <person name="Toyoda A."/>
            <person name="Takaki Y."/>
            <person name="Nishi S."/>
            <person name="Hori S."/>
            <person name="Arai W."/>
            <person name="Tsubouchi T."/>
            <person name="Morono Y."/>
            <person name="Uchiyama I."/>
            <person name="Ito T."/>
            <person name="Fujiyama A."/>
            <person name="Inagaki F."/>
            <person name="Takami H."/>
        </authorList>
    </citation>
    <scope>NUCLEOTIDE SEQUENCE</scope>
    <source>
        <strain evidence="2">Expedition CK06-06</strain>
    </source>
</reference>
<dbReference type="GO" id="GO:0008757">
    <property type="term" value="F:S-adenosylmethionine-dependent methyltransferase activity"/>
    <property type="evidence" value="ECO:0007669"/>
    <property type="project" value="InterPro"/>
</dbReference>
<evidence type="ECO:0000259" key="1">
    <source>
        <dbReference type="Pfam" id="PF08241"/>
    </source>
</evidence>
<dbReference type="CDD" id="cd02440">
    <property type="entry name" value="AdoMet_MTases"/>
    <property type="match status" value="1"/>
</dbReference>
<proteinExistence type="predicted"/>
<protein>
    <recommendedName>
        <fullName evidence="1">Methyltransferase type 11 domain-containing protein</fullName>
    </recommendedName>
</protein>
<dbReference type="PANTHER" id="PTHR43591:SF24">
    <property type="entry name" value="2-METHOXY-6-POLYPRENYL-1,4-BENZOQUINOL METHYLASE, MITOCHONDRIAL"/>
    <property type="match status" value="1"/>
</dbReference>
<accession>X1QPJ5</accession>
<dbReference type="InterPro" id="IPR029063">
    <property type="entry name" value="SAM-dependent_MTases_sf"/>
</dbReference>
<dbReference type="SUPFAM" id="SSF53335">
    <property type="entry name" value="S-adenosyl-L-methionine-dependent methyltransferases"/>
    <property type="match status" value="1"/>
</dbReference>
<organism evidence="2">
    <name type="scientific">marine sediment metagenome</name>
    <dbReference type="NCBI Taxonomy" id="412755"/>
    <lineage>
        <taxon>unclassified sequences</taxon>
        <taxon>metagenomes</taxon>
        <taxon>ecological metagenomes</taxon>
    </lineage>
</organism>
<feature type="domain" description="Methyltransferase type 11" evidence="1">
    <location>
        <begin position="42"/>
        <end position="135"/>
    </location>
</feature>
<evidence type="ECO:0000313" key="2">
    <source>
        <dbReference type="EMBL" id="GAI45199.1"/>
    </source>
</evidence>
<sequence length="177" mass="19995">MSFDPMVQLYDETRVFDTGCFDSALDFLTKRFPPSTFSKLFEPGIGTGRIAIPLAERGYQVTGVDISDEMLEFLNERLLQMKQPLPISSHKMDVLKLPFPDAVFDIAIAVHLLYFIQQWKKAVSEILRVLKEHSPLVLMHTGTGAEIPSLNSRYKELCAEQGYLIKDIGVKSNSEVI</sequence>
<feature type="non-terminal residue" evidence="2">
    <location>
        <position position="177"/>
    </location>
</feature>
<name>X1QPJ5_9ZZZZ</name>
<dbReference type="Gene3D" id="3.40.50.150">
    <property type="entry name" value="Vaccinia Virus protein VP39"/>
    <property type="match status" value="1"/>
</dbReference>
<dbReference type="PANTHER" id="PTHR43591">
    <property type="entry name" value="METHYLTRANSFERASE"/>
    <property type="match status" value="1"/>
</dbReference>